<evidence type="ECO:0000313" key="3">
    <source>
        <dbReference type="WBParaSite" id="PDA_v2.g26393.t1"/>
    </source>
</evidence>
<proteinExistence type="predicted"/>
<feature type="signal peptide" evidence="1">
    <location>
        <begin position="1"/>
        <end position="20"/>
    </location>
</feature>
<evidence type="ECO:0000313" key="2">
    <source>
        <dbReference type="Proteomes" id="UP000887578"/>
    </source>
</evidence>
<dbReference type="AlphaFoldDB" id="A0A914Q4U8"/>
<dbReference type="WBParaSite" id="PDA_v2.g26393.t1">
    <property type="protein sequence ID" value="PDA_v2.g26393.t1"/>
    <property type="gene ID" value="PDA_v2.g26393"/>
</dbReference>
<organism evidence="2 3">
    <name type="scientific">Panagrolaimus davidi</name>
    <dbReference type="NCBI Taxonomy" id="227884"/>
    <lineage>
        <taxon>Eukaryota</taxon>
        <taxon>Metazoa</taxon>
        <taxon>Ecdysozoa</taxon>
        <taxon>Nematoda</taxon>
        <taxon>Chromadorea</taxon>
        <taxon>Rhabditida</taxon>
        <taxon>Tylenchina</taxon>
        <taxon>Panagrolaimomorpha</taxon>
        <taxon>Panagrolaimoidea</taxon>
        <taxon>Panagrolaimidae</taxon>
        <taxon>Panagrolaimus</taxon>
    </lineage>
</organism>
<reference evidence="3" key="1">
    <citation type="submission" date="2022-11" db="UniProtKB">
        <authorList>
            <consortium name="WormBaseParasite"/>
        </authorList>
    </citation>
    <scope>IDENTIFICATION</scope>
</reference>
<name>A0A914Q4U8_9BILA</name>
<keyword evidence="2" id="KW-1185">Reference proteome</keyword>
<keyword evidence="1" id="KW-0732">Signal</keyword>
<feature type="chain" id="PRO_5037918071" evidence="1">
    <location>
        <begin position="21"/>
        <end position="333"/>
    </location>
</feature>
<evidence type="ECO:0000256" key="1">
    <source>
        <dbReference type="SAM" id="SignalP"/>
    </source>
</evidence>
<protein>
    <submittedName>
        <fullName evidence="3">Uncharacterized protein</fullName>
    </submittedName>
</protein>
<accession>A0A914Q4U8</accession>
<sequence>MRWKIVFLCFVLFFGTEIYGQNVGNKRDVVNGGGDGECDLQEFFNVTKTRKLVEVNRFPLNQRHYIFEDRYIFVGEEPISFWLKFNRFNREVYVYPVSKPKQDLKIFIEPYGKESCLVQYDIGEALAKYGLISRDLKLSKCQCQPFVQGYENYLPFKVWTENGPVRIEFVHAGIYIFEEQEDKMITNECLNNEFLRDNYRDFDYTDFLTPPLNNAEKSLIEEMNENAPFYNFNGADFVNLSNPITVFWLKIKDSQPEYFLLIETKNGKMIQKIFEIGLEVNGRVPEKRVQILSNGVKINLENEFCIPDYKFLGFVRYVITVNEIGILKASVIL</sequence>
<dbReference type="Proteomes" id="UP000887578">
    <property type="component" value="Unplaced"/>
</dbReference>